<name>A0A9D1WHQ4_9FIRM</name>
<sequence length="94" mass="10946">MKKPRQNKVKNGLVNALELPRDLAYQESILTLLGRTDLTIENYRSLLLYRPDRIIVLTQNGPLEIQGRSMEIVYYTADEMKITGCICNFQWKNN</sequence>
<dbReference type="Pfam" id="PF07873">
    <property type="entry name" value="YabP"/>
    <property type="match status" value="1"/>
</dbReference>
<dbReference type="AlphaFoldDB" id="A0A9D1WHQ4"/>
<dbReference type="EMBL" id="DXEX01000134">
    <property type="protein sequence ID" value="HIX59253.1"/>
    <property type="molecule type" value="Genomic_DNA"/>
</dbReference>
<organism evidence="1 2">
    <name type="scientific">Candidatus Blautia gallistercoris</name>
    <dbReference type="NCBI Taxonomy" id="2838490"/>
    <lineage>
        <taxon>Bacteria</taxon>
        <taxon>Bacillati</taxon>
        <taxon>Bacillota</taxon>
        <taxon>Clostridia</taxon>
        <taxon>Lachnospirales</taxon>
        <taxon>Lachnospiraceae</taxon>
        <taxon>Blautia</taxon>
    </lineage>
</organism>
<gene>
    <name evidence="1" type="ORF">IAA45_06000</name>
</gene>
<evidence type="ECO:0000313" key="1">
    <source>
        <dbReference type="EMBL" id="HIX59253.1"/>
    </source>
</evidence>
<dbReference type="InterPro" id="IPR022476">
    <property type="entry name" value="Spore_YabP/YqfC"/>
</dbReference>
<accession>A0A9D1WHQ4</accession>
<reference evidence="1" key="2">
    <citation type="submission" date="2021-04" db="EMBL/GenBank/DDBJ databases">
        <authorList>
            <person name="Gilroy R."/>
        </authorList>
    </citation>
    <scope>NUCLEOTIDE SEQUENCE</scope>
    <source>
        <strain evidence="1">ChiSjej1B19-8411</strain>
    </source>
</reference>
<comment type="caution">
    <text evidence="1">The sequence shown here is derived from an EMBL/GenBank/DDBJ whole genome shotgun (WGS) entry which is preliminary data.</text>
</comment>
<protein>
    <submittedName>
        <fullName evidence="1">YabP/YqfC family sporulation protein</fullName>
    </submittedName>
</protein>
<proteinExistence type="predicted"/>
<dbReference type="Proteomes" id="UP000886817">
    <property type="component" value="Unassembled WGS sequence"/>
</dbReference>
<evidence type="ECO:0000313" key="2">
    <source>
        <dbReference type="Proteomes" id="UP000886817"/>
    </source>
</evidence>
<reference evidence="1" key="1">
    <citation type="journal article" date="2021" name="PeerJ">
        <title>Extensive microbial diversity within the chicken gut microbiome revealed by metagenomics and culture.</title>
        <authorList>
            <person name="Gilroy R."/>
            <person name="Ravi A."/>
            <person name="Getino M."/>
            <person name="Pursley I."/>
            <person name="Horton D.L."/>
            <person name="Alikhan N.F."/>
            <person name="Baker D."/>
            <person name="Gharbi K."/>
            <person name="Hall N."/>
            <person name="Watson M."/>
            <person name="Adriaenssens E.M."/>
            <person name="Foster-Nyarko E."/>
            <person name="Jarju S."/>
            <person name="Secka A."/>
            <person name="Antonio M."/>
            <person name="Oren A."/>
            <person name="Chaudhuri R.R."/>
            <person name="La Ragione R."/>
            <person name="Hildebrand F."/>
            <person name="Pallen M.J."/>
        </authorList>
    </citation>
    <scope>NUCLEOTIDE SEQUENCE</scope>
    <source>
        <strain evidence="1">ChiSjej1B19-8411</strain>
    </source>
</reference>